<dbReference type="OrthoDB" id="1442641at2"/>
<comment type="caution">
    <text evidence="2">The sequence shown here is derived from an EMBL/GenBank/DDBJ whole genome shotgun (WGS) entry which is preliminary data.</text>
</comment>
<feature type="chain" id="PRO_5009644321" evidence="1">
    <location>
        <begin position="19"/>
        <end position="455"/>
    </location>
</feature>
<keyword evidence="3" id="KW-1185">Reference proteome</keyword>
<evidence type="ECO:0000313" key="2">
    <source>
        <dbReference type="EMBL" id="OIV39778.1"/>
    </source>
</evidence>
<reference evidence="2 3" key="1">
    <citation type="submission" date="2016-10" db="EMBL/GenBank/DDBJ databases">
        <title>Draft Genome Sequence of Rhizobacteria Flavobacterium johnsoniae CI04.</title>
        <authorList>
            <person name="Bravo J.I."/>
            <person name="Lozano G.L."/>
            <person name="Handelsman J."/>
        </authorList>
    </citation>
    <scope>NUCLEOTIDE SEQUENCE [LARGE SCALE GENOMIC DNA]</scope>
    <source>
        <strain evidence="2 3">CI04</strain>
    </source>
</reference>
<name>A0A1J7CJG3_FLAJO</name>
<dbReference type="EMBL" id="MLFK01000013">
    <property type="protein sequence ID" value="OIV39778.1"/>
    <property type="molecule type" value="Genomic_DNA"/>
</dbReference>
<gene>
    <name evidence="2" type="ORF">BKM63_23245</name>
</gene>
<evidence type="ECO:0000313" key="3">
    <source>
        <dbReference type="Proteomes" id="UP000182826"/>
    </source>
</evidence>
<proteinExistence type="predicted"/>
<dbReference type="Proteomes" id="UP000182826">
    <property type="component" value="Unassembled WGS sequence"/>
</dbReference>
<feature type="signal peptide" evidence="1">
    <location>
        <begin position="1"/>
        <end position="18"/>
    </location>
</feature>
<keyword evidence="1" id="KW-0732">Signal</keyword>
<dbReference type="AlphaFoldDB" id="A0A1J7CJG3"/>
<sequence>MKTKLLILFLLSSLVSLGQDFKVNYSFDGNKFDGNLLENVKIEDPQKKDNFKSVYIQIDGSADSKKGYEVFKGDQKLVSLKNDGKWHAINDADGLFDKQFEIRELKGKKGKLEFTFQYNGSNEKVEGTVQNLYDFLDAYISAKKITPSKFGLKDEKGAIHIFIDQFGNSLNTTVPQGIPYFQYYVHVIYLDSKNKPNYIYSIDQSKGSIDSGLFIENPDAGKFKLQSGSANGETLVWHINETSLQSSNKDNIDFEIYRTVIKEVTKTKIGTYSIKMAPTFHSSINVGLYVSQLENPDFTLVDLGNSTSTVKKSLEGSNGIITATATLYTSPIILLESLIEKDKEKKKAILTRASTRCYINDHAWYERIYPTIGIKLGDKAFENFFGGFSFEIARGASIFFGGNYSKVNYFQGDFDYGVETITPQQFDLRQKEKWDWDFAYGVNLDLRIISSLFGQ</sequence>
<accession>A0A1J7CJG3</accession>
<organism evidence="2 3">
    <name type="scientific">Flavobacterium johnsoniae</name>
    <name type="common">Cytophaga johnsonae</name>
    <dbReference type="NCBI Taxonomy" id="986"/>
    <lineage>
        <taxon>Bacteria</taxon>
        <taxon>Pseudomonadati</taxon>
        <taxon>Bacteroidota</taxon>
        <taxon>Flavobacteriia</taxon>
        <taxon>Flavobacteriales</taxon>
        <taxon>Flavobacteriaceae</taxon>
        <taxon>Flavobacterium</taxon>
    </lineage>
</organism>
<dbReference type="RefSeq" id="WP_071638970.1">
    <property type="nucleotide sequence ID" value="NZ_MLFK01000013.1"/>
</dbReference>
<protein>
    <submittedName>
        <fullName evidence="2">Uncharacterized protein</fullName>
    </submittedName>
</protein>
<evidence type="ECO:0000256" key="1">
    <source>
        <dbReference type="SAM" id="SignalP"/>
    </source>
</evidence>